<dbReference type="InterPro" id="IPR012967">
    <property type="entry name" value="COMT_dimerisation"/>
</dbReference>
<evidence type="ECO:0000259" key="12">
    <source>
        <dbReference type="Pfam" id="PF08100"/>
    </source>
</evidence>
<evidence type="ECO:0000256" key="7">
    <source>
        <dbReference type="ARBA" id="ARBA00022989"/>
    </source>
</evidence>
<keyword evidence="5" id="KW-0949">S-adenosyl-L-methionine</keyword>
<dbReference type="PANTHER" id="PTHR22883:SF306">
    <property type="entry name" value="PROTEIN S-ACYLTRANSFERASE 18"/>
    <property type="match status" value="1"/>
</dbReference>
<dbReference type="Proteomes" id="UP000824469">
    <property type="component" value="Unassembled WGS sequence"/>
</dbReference>
<name>A0AA38LFF1_TAXCH</name>
<gene>
    <name evidence="13" type="ORF">KI387_016978</name>
</gene>
<dbReference type="SUPFAM" id="SSF46785">
    <property type="entry name" value="Winged helix' DNA-binding domain"/>
    <property type="match status" value="1"/>
</dbReference>
<dbReference type="GO" id="GO:0006612">
    <property type="term" value="P:protein targeting to membrane"/>
    <property type="evidence" value="ECO:0007669"/>
    <property type="project" value="TreeGrafter"/>
</dbReference>
<keyword evidence="8 10" id="KW-0472">Membrane</keyword>
<dbReference type="PANTHER" id="PTHR22883">
    <property type="entry name" value="ZINC FINGER DHHC DOMAIN CONTAINING PROTEIN"/>
    <property type="match status" value="1"/>
</dbReference>
<dbReference type="EC" id="2.3.1.225" evidence="10"/>
<dbReference type="FunFam" id="1.10.10.10:FF:000357">
    <property type="entry name" value="Caffeic acid 3-O-methyltransferase"/>
    <property type="match status" value="1"/>
</dbReference>
<evidence type="ECO:0000256" key="3">
    <source>
        <dbReference type="ARBA" id="ARBA00022603"/>
    </source>
</evidence>
<feature type="transmembrane region" description="Helical" evidence="10">
    <location>
        <begin position="340"/>
        <end position="366"/>
    </location>
</feature>
<dbReference type="InterPro" id="IPR036388">
    <property type="entry name" value="WH-like_DNA-bd_sf"/>
</dbReference>
<evidence type="ECO:0000313" key="13">
    <source>
        <dbReference type="EMBL" id="KAH9322339.1"/>
    </source>
</evidence>
<organism evidence="13 14">
    <name type="scientific">Taxus chinensis</name>
    <name type="common">Chinese yew</name>
    <name type="synonym">Taxus wallichiana var. chinensis</name>
    <dbReference type="NCBI Taxonomy" id="29808"/>
    <lineage>
        <taxon>Eukaryota</taxon>
        <taxon>Viridiplantae</taxon>
        <taxon>Streptophyta</taxon>
        <taxon>Embryophyta</taxon>
        <taxon>Tracheophyta</taxon>
        <taxon>Spermatophyta</taxon>
        <taxon>Pinopsida</taxon>
        <taxon>Pinidae</taxon>
        <taxon>Conifers II</taxon>
        <taxon>Cupressales</taxon>
        <taxon>Taxaceae</taxon>
        <taxon>Taxus</taxon>
    </lineage>
</organism>
<dbReference type="GO" id="GO:0016020">
    <property type="term" value="C:membrane"/>
    <property type="evidence" value="ECO:0007669"/>
    <property type="project" value="UniProtKB-SubCell"/>
</dbReference>
<dbReference type="InterPro" id="IPR039859">
    <property type="entry name" value="PFA4/ZDH16/20/ERF2-like"/>
</dbReference>
<evidence type="ECO:0000256" key="5">
    <source>
        <dbReference type="ARBA" id="ARBA00022691"/>
    </source>
</evidence>
<feature type="domain" description="Palmitoyltransferase DHHC" evidence="11">
    <location>
        <begin position="245"/>
        <end position="381"/>
    </location>
</feature>
<keyword evidence="7 10" id="KW-1133">Transmembrane helix</keyword>
<accession>A0AA38LFF1</accession>
<evidence type="ECO:0000259" key="11">
    <source>
        <dbReference type="Pfam" id="PF01529"/>
    </source>
</evidence>
<dbReference type="GO" id="GO:0005783">
    <property type="term" value="C:endoplasmic reticulum"/>
    <property type="evidence" value="ECO:0007669"/>
    <property type="project" value="TreeGrafter"/>
</dbReference>
<evidence type="ECO:0000313" key="14">
    <source>
        <dbReference type="Proteomes" id="UP000824469"/>
    </source>
</evidence>
<protein>
    <recommendedName>
        <fullName evidence="10">S-acyltransferase</fullName>
        <ecNumber evidence="10">2.3.1.225</ecNumber>
    </recommendedName>
    <alternativeName>
        <fullName evidence="10">Palmitoyltransferase</fullName>
    </alternativeName>
</protein>
<evidence type="ECO:0000256" key="9">
    <source>
        <dbReference type="ARBA" id="ARBA00023315"/>
    </source>
</evidence>
<dbReference type="AlphaFoldDB" id="A0AA38LFF1"/>
<dbReference type="GO" id="GO:0005794">
    <property type="term" value="C:Golgi apparatus"/>
    <property type="evidence" value="ECO:0007669"/>
    <property type="project" value="TreeGrafter"/>
</dbReference>
<evidence type="ECO:0000256" key="4">
    <source>
        <dbReference type="ARBA" id="ARBA00022679"/>
    </source>
</evidence>
<dbReference type="Pfam" id="PF08100">
    <property type="entry name" value="Dimerisation"/>
    <property type="match status" value="1"/>
</dbReference>
<keyword evidence="14" id="KW-1185">Reference proteome</keyword>
<dbReference type="Pfam" id="PF01529">
    <property type="entry name" value="DHHC"/>
    <property type="match status" value="1"/>
</dbReference>
<proteinExistence type="inferred from homology"/>
<comment type="similarity">
    <text evidence="2 10">Belongs to the DHHC palmitoyltransferase family.</text>
</comment>
<keyword evidence="4 10" id="KW-0808">Transferase</keyword>
<dbReference type="InterPro" id="IPR001594">
    <property type="entry name" value="Palmitoyltrfase_DHHC"/>
</dbReference>
<dbReference type="Gene3D" id="1.10.10.10">
    <property type="entry name" value="Winged helix-like DNA-binding domain superfamily/Winged helix DNA-binding domain"/>
    <property type="match status" value="1"/>
</dbReference>
<dbReference type="PROSITE" id="PS50216">
    <property type="entry name" value="DHHC"/>
    <property type="match status" value="1"/>
</dbReference>
<dbReference type="EMBL" id="JAHRHJ020000003">
    <property type="protein sequence ID" value="KAH9322339.1"/>
    <property type="molecule type" value="Genomic_DNA"/>
</dbReference>
<keyword evidence="6 10" id="KW-0812">Transmembrane</keyword>
<reference evidence="13 14" key="1">
    <citation type="journal article" date="2021" name="Nat. Plants">
        <title>The Taxus genome provides insights into paclitaxel biosynthesis.</title>
        <authorList>
            <person name="Xiong X."/>
            <person name="Gou J."/>
            <person name="Liao Q."/>
            <person name="Li Y."/>
            <person name="Zhou Q."/>
            <person name="Bi G."/>
            <person name="Li C."/>
            <person name="Du R."/>
            <person name="Wang X."/>
            <person name="Sun T."/>
            <person name="Guo L."/>
            <person name="Liang H."/>
            <person name="Lu P."/>
            <person name="Wu Y."/>
            <person name="Zhang Z."/>
            <person name="Ro D.K."/>
            <person name="Shang Y."/>
            <person name="Huang S."/>
            <person name="Yan J."/>
        </authorList>
    </citation>
    <scope>NUCLEOTIDE SEQUENCE [LARGE SCALE GENOMIC DNA]</scope>
    <source>
        <strain evidence="13">Ta-2019</strain>
    </source>
</reference>
<keyword evidence="3" id="KW-0489">Methyltransferase</keyword>
<dbReference type="InterPro" id="IPR036390">
    <property type="entry name" value="WH_DNA-bd_sf"/>
</dbReference>
<keyword evidence="9 10" id="KW-0012">Acyltransferase</keyword>
<comment type="domain">
    <text evidence="10">The DHHC domain is required for palmitoyltransferase activity.</text>
</comment>
<evidence type="ECO:0000256" key="8">
    <source>
        <dbReference type="ARBA" id="ARBA00023136"/>
    </source>
</evidence>
<evidence type="ECO:0000256" key="2">
    <source>
        <dbReference type="ARBA" id="ARBA00008574"/>
    </source>
</evidence>
<feature type="transmembrane region" description="Helical" evidence="10">
    <location>
        <begin position="293"/>
        <end position="319"/>
    </location>
</feature>
<evidence type="ECO:0000256" key="10">
    <source>
        <dbReference type="RuleBase" id="RU079119"/>
    </source>
</evidence>
<comment type="subcellular location">
    <subcellularLocation>
        <location evidence="1">Membrane</location>
        <topology evidence="1">Multi-pass membrane protein</topology>
    </subcellularLocation>
</comment>
<sequence>MSYVGAIIINEEKWLVGMELSTFSYLPITMKAEIELDVLQIIAIAGQGLQISPTQIVAQILNVTNLDATITLDKIMRILISHSLISYSITTNKNGNPERLYGLTPLCKYLLHKKNNMSLAQMLFTDENKVFIDTWFYLKDVVLEEFQPVTRVKHIDPIDKTYLKSSGTKTSVTTSGHKARILLAQLVDRYVKKTVRCVKKMEKKVLHSCIRRRYTDPWKPTVDMEFNLPSIVTNNEGISPGFTEDDSTFCSFCNRKMKKRSKHCKSCDKCVDGFDHHCRWLNNCVGRRNYTTFMLLMASTLIMLLLEGGAGLVVFIRNFANKRGIMHELECMYGHRFPRWVFASVVLFLILISAYASAAIGQLFFFHIVLIKKGIRTYDYILAMREECNAEDCLDESDILSIPSSPASSVESFDDNHEKLNFFAKFSCLAKHQENCEETKGFSLKHDLKSELPKIRNPANVNIDPWILIKLTKDEALKAAERARERSSMFKRPSVTETDIVGYARNADTSSRSTAKEGQSECINIKSDLKPSPALLMPMPQERKRGPSINASYVAPPAAGEMESMPLLMQNLSKPKNRFGQGRQHKADSYTSLSLPVFSSTSTIASPTQGRGAYSATSKSLSFTSPLALHHKTNFDLGLTEVSTQLETYISKQVVSSLFRQTREEGSPVQ</sequence>
<dbReference type="GO" id="GO:0032259">
    <property type="term" value="P:methylation"/>
    <property type="evidence" value="ECO:0007669"/>
    <property type="project" value="UniProtKB-KW"/>
</dbReference>
<dbReference type="GO" id="GO:0008168">
    <property type="term" value="F:methyltransferase activity"/>
    <property type="evidence" value="ECO:0007669"/>
    <property type="project" value="UniProtKB-KW"/>
</dbReference>
<comment type="catalytic activity">
    <reaction evidence="10">
        <text>L-cysteinyl-[protein] + hexadecanoyl-CoA = S-hexadecanoyl-L-cysteinyl-[protein] + CoA</text>
        <dbReference type="Rhea" id="RHEA:36683"/>
        <dbReference type="Rhea" id="RHEA-COMP:10131"/>
        <dbReference type="Rhea" id="RHEA-COMP:11032"/>
        <dbReference type="ChEBI" id="CHEBI:29950"/>
        <dbReference type="ChEBI" id="CHEBI:57287"/>
        <dbReference type="ChEBI" id="CHEBI:57379"/>
        <dbReference type="ChEBI" id="CHEBI:74151"/>
        <dbReference type="EC" id="2.3.1.225"/>
    </reaction>
</comment>
<feature type="domain" description="O-methyltransferase dimerisation" evidence="12">
    <location>
        <begin position="18"/>
        <end position="112"/>
    </location>
</feature>
<comment type="caution">
    <text evidence="13">The sequence shown here is derived from an EMBL/GenBank/DDBJ whole genome shotgun (WGS) entry which is preliminary data.</text>
</comment>
<dbReference type="GO" id="GO:0046983">
    <property type="term" value="F:protein dimerization activity"/>
    <property type="evidence" value="ECO:0007669"/>
    <property type="project" value="InterPro"/>
</dbReference>
<dbReference type="GO" id="GO:0019706">
    <property type="term" value="F:protein-cysteine S-palmitoyltransferase activity"/>
    <property type="evidence" value="ECO:0007669"/>
    <property type="project" value="UniProtKB-EC"/>
</dbReference>
<evidence type="ECO:0000256" key="6">
    <source>
        <dbReference type="ARBA" id="ARBA00022692"/>
    </source>
</evidence>
<evidence type="ECO:0000256" key="1">
    <source>
        <dbReference type="ARBA" id="ARBA00004141"/>
    </source>
</evidence>